<dbReference type="Proteomes" id="UP000449547">
    <property type="component" value="Unassembled WGS sequence"/>
</dbReference>
<dbReference type="EC" id="2.3.1.225" evidence="11"/>
<evidence type="ECO:0000256" key="9">
    <source>
        <dbReference type="ARBA" id="ARBA00023463"/>
    </source>
</evidence>
<keyword evidence="15" id="KW-1185">Reference proteome</keyword>
<comment type="catalytic activity">
    <reaction evidence="10 11">
        <text>L-cysteinyl-[protein] + hexadecanoyl-CoA = S-hexadecanoyl-L-cysteinyl-[protein] + CoA</text>
        <dbReference type="Rhea" id="RHEA:36683"/>
        <dbReference type="Rhea" id="RHEA-COMP:10131"/>
        <dbReference type="Rhea" id="RHEA-COMP:11032"/>
        <dbReference type="ChEBI" id="CHEBI:29950"/>
        <dbReference type="ChEBI" id="CHEBI:57287"/>
        <dbReference type="ChEBI" id="CHEBI:57379"/>
        <dbReference type="ChEBI" id="CHEBI:74151"/>
        <dbReference type="EC" id="2.3.1.225"/>
    </reaction>
</comment>
<evidence type="ECO:0000256" key="3">
    <source>
        <dbReference type="ARBA" id="ARBA00022692"/>
    </source>
</evidence>
<gene>
    <name evidence="14" type="ORF">DIURU_001383</name>
</gene>
<feature type="transmembrane region" description="Helical" evidence="11">
    <location>
        <begin position="110"/>
        <end position="133"/>
    </location>
</feature>
<feature type="transmembrane region" description="Helical" evidence="11">
    <location>
        <begin position="226"/>
        <end position="254"/>
    </location>
</feature>
<keyword evidence="8 11" id="KW-0012">Acyltransferase</keyword>
<keyword evidence="3 11" id="KW-0812">Transmembrane</keyword>
<dbReference type="GO" id="GO:0005789">
    <property type="term" value="C:endoplasmic reticulum membrane"/>
    <property type="evidence" value="ECO:0007669"/>
    <property type="project" value="UniProtKB-SubCell"/>
</dbReference>
<evidence type="ECO:0000256" key="11">
    <source>
        <dbReference type="RuleBase" id="RU079119"/>
    </source>
</evidence>
<accession>A0A642UUM6</accession>
<keyword evidence="2 11" id="KW-0808">Transferase</keyword>
<evidence type="ECO:0000256" key="7">
    <source>
        <dbReference type="ARBA" id="ARBA00023288"/>
    </source>
</evidence>
<dbReference type="VEuPathDB" id="FungiDB:DIURU_001383"/>
<evidence type="ECO:0000313" key="15">
    <source>
        <dbReference type="Proteomes" id="UP000449547"/>
    </source>
</evidence>
<feature type="region of interest" description="Disordered" evidence="12">
    <location>
        <begin position="1"/>
        <end position="21"/>
    </location>
</feature>
<feature type="transmembrane region" description="Helical" evidence="11">
    <location>
        <begin position="86"/>
        <end position="104"/>
    </location>
</feature>
<dbReference type="PANTHER" id="PTHR22883">
    <property type="entry name" value="ZINC FINGER DHHC DOMAIN CONTAINING PROTEIN"/>
    <property type="match status" value="1"/>
</dbReference>
<keyword evidence="6" id="KW-0564">Palmitate</keyword>
<comment type="similarity">
    <text evidence="9">Belongs to the DHHC palmitoyltransferase family. ERF2/ZDHHC9 subfamily.</text>
</comment>
<dbReference type="GeneID" id="54780036"/>
<dbReference type="AlphaFoldDB" id="A0A642UUM6"/>
<evidence type="ECO:0000259" key="13">
    <source>
        <dbReference type="Pfam" id="PF01529"/>
    </source>
</evidence>
<dbReference type="Pfam" id="PF01529">
    <property type="entry name" value="DHHC"/>
    <property type="match status" value="1"/>
</dbReference>
<dbReference type="OrthoDB" id="9909019at2759"/>
<dbReference type="GO" id="GO:0019706">
    <property type="term" value="F:protein-cysteine S-palmitoyltransferase activity"/>
    <property type="evidence" value="ECO:0007669"/>
    <property type="project" value="UniProtKB-EC"/>
</dbReference>
<feature type="compositionally biased region" description="Polar residues" evidence="12">
    <location>
        <begin position="1"/>
        <end position="15"/>
    </location>
</feature>
<comment type="domain">
    <text evidence="11">The DHHC domain is required for palmitoyltransferase activity.</text>
</comment>
<feature type="domain" description="Palmitoyltransferase DHHC" evidence="13">
    <location>
        <begin position="182"/>
        <end position="312"/>
    </location>
</feature>
<dbReference type="GO" id="GO:0006612">
    <property type="term" value="P:protein targeting to membrane"/>
    <property type="evidence" value="ECO:0007669"/>
    <property type="project" value="TreeGrafter"/>
</dbReference>
<feature type="transmembrane region" description="Helical" evidence="11">
    <location>
        <begin position="274"/>
        <end position="299"/>
    </location>
</feature>
<evidence type="ECO:0000313" key="14">
    <source>
        <dbReference type="EMBL" id="KAA8905721.1"/>
    </source>
</evidence>
<dbReference type="EMBL" id="SWFT01000042">
    <property type="protein sequence ID" value="KAA8905721.1"/>
    <property type="molecule type" value="Genomic_DNA"/>
</dbReference>
<keyword evidence="5 11" id="KW-0472">Membrane</keyword>
<evidence type="ECO:0000256" key="10">
    <source>
        <dbReference type="ARBA" id="ARBA00048048"/>
    </source>
</evidence>
<dbReference type="InterPro" id="IPR039859">
    <property type="entry name" value="PFA4/ZDH16/20/ERF2-like"/>
</dbReference>
<sequence length="371" mass="42746">MNDSLAKRTTASSRSFDPESLTSSSVAVSPAVPKPSWLVWFVTNWLVTDPELYERYNLAKRSYQTNQTRYIYICGGRWRSAKQKPINVACGVLIVAPGVLFFIFEASWMWHHINAAIPFIFAYLWLATLSFFLRSSMSDPGAFPKNIHLPQTPYEKKITIPDEYENIIKLPWIDRTKGVTVKYCPTCKIWRPPRVSHCASCDICVINHDHHCVFLNNCVGKRNYRYFLWFLLSAVVTTLFMAIMSFVHIFWYLISDNDTHTIKSFGGSLSKYPVSFLLVIYGILASGYPLLLLVFHLFLTAQNLTTREYLNYVRGDHDPDFINVYNTKNVLSNWYDHWIRSPRGVSVLSSTHLINHTLLEENIGIFSDPST</sequence>
<evidence type="ECO:0000256" key="6">
    <source>
        <dbReference type="ARBA" id="ARBA00023139"/>
    </source>
</evidence>
<name>A0A642UUM6_DIURU</name>
<evidence type="ECO:0000256" key="4">
    <source>
        <dbReference type="ARBA" id="ARBA00022989"/>
    </source>
</evidence>
<evidence type="ECO:0000256" key="8">
    <source>
        <dbReference type="ARBA" id="ARBA00023315"/>
    </source>
</evidence>
<protein>
    <recommendedName>
        <fullName evidence="11">Palmitoyltransferase</fullName>
        <ecNumber evidence="11">2.3.1.225</ecNumber>
    </recommendedName>
</protein>
<dbReference type="GO" id="GO:0005794">
    <property type="term" value="C:Golgi apparatus"/>
    <property type="evidence" value="ECO:0007669"/>
    <property type="project" value="TreeGrafter"/>
</dbReference>
<evidence type="ECO:0000256" key="2">
    <source>
        <dbReference type="ARBA" id="ARBA00022679"/>
    </source>
</evidence>
<evidence type="ECO:0000256" key="1">
    <source>
        <dbReference type="ARBA" id="ARBA00004477"/>
    </source>
</evidence>
<evidence type="ECO:0000256" key="5">
    <source>
        <dbReference type="ARBA" id="ARBA00023136"/>
    </source>
</evidence>
<evidence type="ECO:0000256" key="12">
    <source>
        <dbReference type="SAM" id="MobiDB-lite"/>
    </source>
</evidence>
<keyword evidence="7" id="KW-0449">Lipoprotein</keyword>
<dbReference type="PANTHER" id="PTHR22883:SF43">
    <property type="entry name" value="PALMITOYLTRANSFERASE APP"/>
    <property type="match status" value="1"/>
</dbReference>
<dbReference type="OMA" id="YVTMFLI"/>
<dbReference type="InterPro" id="IPR001594">
    <property type="entry name" value="Palmitoyltrfase_DHHC"/>
</dbReference>
<organism evidence="14 15">
    <name type="scientific">Diutina rugosa</name>
    <name type="common">Yeast</name>
    <name type="synonym">Candida rugosa</name>
    <dbReference type="NCBI Taxonomy" id="5481"/>
    <lineage>
        <taxon>Eukaryota</taxon>
        <taxon>Fungi</taxon>
        <taxon>Dikarya</taxon>
        <taxon>Ascomycota</taxon>
        <taxon>Saccharomycotina</taxon>
        <taxon>Pichiomycetes</taxon>
        <taxon>Debaryomycetaceae</taxon>
        <taxon>Diutina</taxon>
    </lineage>
</organism>
<proteinExistence type="inferred from homology"/>
<dbReference type="RefSeq" id="XP_034013831.1">
    <property type="nucleotide sequence ID" value="XM_034153920.1"/>
</dbReference>
<comment type="caution">
    <text evidence="14">The sequence shown here is derived from an EMBL/GenBank/DDBJ whole genome shotgun (WGS) entry which is preliminary data.</text>
</comment>
<dbReference type="PROSITE" id="PS50216">
    <property type="entry name" value="DHHC"/>
    <property type="match status" value="1"/>
</dbReference>
<comment type="subcellular location">
    <subcellularLocation>
        <location evidence="1">Endoplasmic reticulum membrane</location>
        <topology evidence="1">Multi-pass membrane protein</topology>
    </subcellularLocation>
</comment>
<reference evidence="14 15" key="1">
    <citation type="submission" date="2019-07" db="EMBL/GenBank/DDBJ databases">
        <title>Genome assembly of two rare yeast pathogens: Diutina rugosa and Trichomonascus ciferrii.</title>
        <authorList>
            <person name="Mixao V."/>
            <person name="Saus E."/>
            <person name="Hansen A."/>
            <person name="Lass-Flor C."/>
            <person name="Gabaldon T."/>
        </authorList>
    </citation>
    <scope>NUCLEOTIDE SEQUENCE [LARGE SCALE GENOMIC DNA]</scope>
    <source>
        <strain evidence="14 15">CBS 613</strain>
    </source>
</reference>
<keyword evidence="4 11" id="KW-1133">Transmembrane helix</keyword>